<comment type="caution">
    <text evidence="3">The sequence shown here is derived from an EMBL/GenBank/DDBJ whole genome shotgun (WGS) entry which is preliminary data.</text>
</comment>
<evidence type="ECO:0000256" key="2">
    <source>
        <dbReference type="SAM" id="SignalP"/>
    </source>
</evidence>
<dbReference type="EMBL" id="QICN01000006">
    <property type="protein sequence ID" value="PXV67039.1"/>
    <property type="molecule type" value="Genomic_DNA"/>
</dbReference>
<proteinExistence type="predicted"/>
<reference evidence="3 4" key="1">
    <citation type="submission" date="2018-04" db="EMBL/GenBank/DDBJ databases">
        <title>Genomic Encyclopedia of Type Strains, Phase IV (KMG-IV): sequencing the most valuable type-strain genomes for metagenomic binning, comparative biology and taxonomic classification.</title>
        <authorList>
            <person name="Goeker M."/>
        </authorList>
    </citation>
    <scope>NUCLEOTIDE SEQUENCE [LARGE SCALE GENOMIC DNA]</scope>
    <source>
        <strain evidence="3 4">DSM 104150</strain>
    </source>
</reference>
<dbReference type="OrthoDB" id="1491713at2"/>
<dbReference type="RefSeq" id="WP_146216581.1">
    <property type="nucleotide sequence ID" value="NZ_CAKZQT010000016.1"/>
</dbReference>
<organism evidence="3 4">
    <name type="scientific">Sinimarinibacterium flocculans</name>
    <dbReference type="NCBI Taxonomy" id="985250"/>
    <lineage>
        <taxon>Bacteria</taxon>
        <taxon>Pseudomonadati</taxon>
        <taxon>Pseudomonadota</taxon>
        <taxon>Gammaproteobacteria</taxon>
        <taxon>Nevskiales</taxon>
        <taxon>Nevskiaceae</taxon>
        <taxon>Sinimarinibacterium</taxon>
    </lineage>
</organism>
<name>A0A318EFP1_9GAMM</name>
<dbReference type="AlphaFoldDB" id="A0A318EFP1"/>
<sequence>MTRLMGVIAMLLVLPAAAETTTNRFYGYAFDLKSDAYLYTEVHEQVIEDGKWVRGSIAYYRPDGSRIGFKPLDFSADPYVPLFELTIDGSGYAEGITDNGDPIVVTRRDKAGAEPETRRIDRNGLTCADSGFHNVLVDNFDTLMQRERVQLRLVAAGSLDQFKFRARRIDDGSFEGRPTARFLVEPDSLLRFLVDPLELSYDPETRKLLEYRGLSNIPNPDTGKPYVARIAYYSTPPKQAGTLPPLEPSDAKATMGDTGMADEAADEAAEAP</sequence>
<evidence type="ECO:0000313" key="3">
    <source>
        <dbReference type="EMBL" id="PXV67039.1"/>
    </source>
</evidence>
<feature type="compositionally biased region" description="Acidic residues" evidence="1">
    <location>
        <begin position="263"/>
        <end position="272"/>
    </location>
</feature>
<feature type="region of interest" description="Disordered" evidence="1">
    <location>
        <begin position="236"/>
        <end position="272"/>
    </location>
</feature>
<keyword evidence="2" id="KW-0732">Signal</keyword>
<feature type="signal peptide" evidence="2">
    <location>
        <begin position="1"/>
        <end position="18"/>
    </location>
</feature>
<evidence type="ECO:0000313" key="4">
    <source>
        <dbReference type="Proteomes" id="UP000248330"/>
    </source>
</evidence>
<gene>
    <name evidence="3" type="ORF">C8D93_10612</name>
</gene>
<protein>
    <submittedName>
        <fullName evidence="3">Uncharacterized protein</fullName>
    </submittedName>
</protein>
<keyword evidence="4" id="KW-1185">Reference proteome</keyword>
<dbReference type="Proteomes" id="UP000248330">
    <property type="component" value="Unassembled WGS sequence"/>
</dbReference>
<accession>A0A318EFP1</accession>
<feature type="chain" id="PRO_5016419819" evidence="2">
    <location>
        <begin position="19"/>
        <end position="272"/>
    </location>
</feature>
<evidence type="ECO:0000256" key="1">
    <source>
        <dbReference type="SAM" id="MobiDB-lite"/>
    </source>
</evidence>